<dbReference type="Proteomes" id="UP001595896">
    <property type="component" value="Unassembled WGS sequence"/>
</dbReference>
<feature type="transmembrane region" description="Helical" evidence="1">
    <location>
        <begin position="149"/>
        <end position="170"/>
    </location>
</feature>
<evidence type="ECO:0008006" key="4">
    <source>
        <dbReference type="Google" id="ProtNLM"/>
    </source>
</evidence>
<evidence type="ECO:0000256" key="1">
    <source>
        <dbReference type="SAM" id="Phobius"/>
    </source>
</evidence>
<keyword evidence="3" id="KW-1185">Reference proteome</keyword>
<evidence type="ECO:0000313" key="2">
    <source>
        <dbReference type="EMBL" id="MFC4735708.1"/>
    </source>
</evidence>
<comment type="caution">
    <text evidence="2">The sequence shown here is derived from an EMBL/GenBank/DDBJ whole genome shotgun (WGS) entry which is preliminary data.</text>
</comment>
<protein>
    <recommendedName>
        <fullName evidence="4">DUF2207 domain-containing protein</fullName>
    </recommendedName>
</protein>
<reference evidence="3" key="1">
    <citation type="journal article" date="2019" name="Int. J. Syst. Evol. Microbiol.">
        <title>The Global Catalogue of Microorganisms (GCM) 10K type strain sequencing project: providing services to taxonomists for standard genome sequencing and annotation.</title>
        <authorList>
            <consortium name="The Broad Institute Genomics Platform"/>
            <consortium name="The Broad Institute Genome Sequencing Center for Infectious Disease"/>
            <person name="Wu L."/>
            <person name="Ma J."/>
        </authorList>
    </citation>
    <scope>NUCLEOTIDE SEQUENCE [LARGE SCALE GENOMIC DNA]</scope>
    <source>
        <strain evidence="3">JCM 12165</strain>
    </source>
</reference>
<keyword evidence="1" id="KW-0472">Membrane</keyword>
<name>A0ABV9NQX9_9BACI</name>
<organism evidence="2 3">
    <name type="scientific">Bacillus daqingensis</name>
    <dbReference type="NCBI Taxonomy" id="872396"/>
    <lineage>
        <taxon>Bacteria</taxon>
        <taxon>Bacillati</taxon>
        <taxon>Bacillota</taxon>
        <taxon>Bacilli</taxon>
        <taxon>Bacillales</taxon>
        <taxon>Bacillaceae</taxon>
        <taxon>Bacillus</taxon>
    </lineage>
</organism>
<dbReference type="EMBL" id="JBHSGK010000003">
    <property type="protein sequence ID" value="MFC4735708.1"/>
    <property type="molecule type" value="Genomic_DNA"/>
</dbReference>
<sequence length="274" mass="30369">MILIYAAVSLMVAISPVIVLYRAKQQLRPGPRITPAMYVQAYKKTHSARALMDMLSYLQKRQWIVPVQLGTGAVLLQSSRPKQGMAHETFLLKWLFSYATDGRLSPDDIRFQLADESRRGEFSLQLERYEELIKEDLVREGYAVDHTMILGTFIASVGILAAGSGVLLFVEPVAAIIPAAGAVYSFYQLSQFPWTHHRDKMAVQSRQQLSRAGLPFLFQDPGEFKLERSIVPVYAAGSGAIAAGSFQLDEFRPVLENALSSELMSDADPVGNDG</sequence>
<keyword evidence="1" id="KW-1133">Transmembrane helix</keyword>
<evidence type="ECO:0000313" key="3">
    <source>
        <dbReference type="Proteomes" id="UP001595896"/>
    </source>
</evidence>
<feature type="transmembrane region" description="Helical" evidence="1">
    <location>
        <begin position="6"/>
        <end position="23"/>
    </location>
</feature>
<keyword evidence="1" id="KW-0812">Transmembrane</keyword>
<accession>A0ABV9NQX9</accession>
<proteinExistence type="predicted"/>
<dbReference type="RefSeq" id="WP_377908328.1">
    <property type="nucleotide sequence ID" value="NZ_JBHSGK010000003.1"/>
</dbReference>
<gene>
    <name evidence="2" type="ORF">ACFO4L_03830</name>
</gene>